<comment type="caution">
    <text evidence="1">The sequence shown here is derived from an EMBL/GenBank/DDBJ whole genome shotgun (WGS) entry which is preliminary data.</text>
</comment>
<evidence type="ECO:0000313" key="2">
    <source>
        <dbReference type="Proteomes" id="UP001196980"/>
    </source>
</evidence>
<reference evidence="1 2" key="1">
    <citation type="journal article" date="2020" name="J Geophys Res Biogeosci">
        <title>Magnetotaxis as an Adaptation to Enable Bacterial Shuttling of Microbial Sulfur and Sulfur Cycling Across Aquatic Oxic#Anoxic Interfaces.</title>
        <authorList>
            <person name="Li J."/>
            <person name="Liu P."/>
            <person name="Wang J."/>
            <person name="Roberts A.P."/>
            <person name="Pan Y."/>
        </authorList>
    </citation>
    <scope>NUCLEOTIDE SEQUENCE [LARGE SCALE GENOMIC DNA]</scope>
    <source>
        <strain evidence="1 2">MYR-1_YQ</strain>
    </source>
</reference>
<dbReference type="Proteomes" id="UP001196980">
    <property type="component" value="Unassembled WGS sequence"/>
</dbReference>
<dbReference type="EMBL" id="JABXWD010000528">
    <property type="protein sequence ID" value="MBV6343309.1"/>
    <property type="molecule type" value="Genomic_DNA"/>
</dbReference>
<sequence length="230" mass="27074">MNFEGFCVRVQAMDGYSEKMRMLRQTTDYQAIVAVKHRGASGENEHYHMVIKTQVKDQAFRVRMKKVFDMGKGNAHMSIKPWDGNIDAISYLFHEDEDAKPIVQHNVSDETITKARERNREVQVKMEEAKKRASWTIEQELLEHYKQIKRSPDIHTIAKDIVLHALRMDKYVPNDFLLKAMASKLHFKLQEGDVDREEEFAINYVSRVYRMDYDEESRWRSVAQGGYPKN</sequence>
<dbReference type="RefSeq" id="WP_218253922.1">
    <property type="nucleotide sequence ID" value="NZ_JABXWD010000528.1"/>
</dbReference>
<proteinExistence type="predicted"/>
<accession>A0ABS6S371</accession>
<organism evidence="1 2">
    <name type="scientific">Candidatus Magnetobacterium casense</name>
    <dbReference type="NCBI Taxonomy" id="1455061"/>
    <lineage>
        <taxon>Bacteria</taxon>
        <taxon>Pseudomonadati</taxon>
        <taxon>Nitrospirota</taxon>
        <taxon>Thermodesulfovibrionia</taxon>
        <taxon>Thermodesulfovibrionales</taxon>
        <taxon>Candidatus Magnetobacteriaceae</taxon>
        <taxon>Candidatus Magnetobacterium</taxon>
    </lineage>
</organism>
<protein>
    <submittedName>
        <fullName evidence="1">Uncharacterized protein</fullName>
    </submittedName>
</protein>
<keyword evidence="2" id="KW-1185">Reference proteome</keyword>
<name>A0ABS6S371_9BACT</name>
<evidence type="ECO:0000313" key="1">
    <source>
        <dbReference type="EMBL" id="MBV6343309.1"/>
    </source>
</evidence>
<gene>
    <name evidence="1" type="ORF">HWQ67_17160</name>
</gene>